<dbReference type="SUPFAM" id="SSF46785">
    <property type="entry name" value="Winged helix' DNA-binding domain"/>
    <property type="match status" value="1"/>
</dbReference>
<keyword evidence="2" id="KW-0808">Transferase</keyword>
<comment type="caution">
    <text evidence="2">The sequence shown here is derived from an EMBL/GenBank/DDBJ whole genome shotgun (WGS) entry which is preliminary data.</text>
</comment>
<dbReference type="RefSeq" id="WP_188692189.1">
    <property type="nucleotide sequence ID" value="NZ_BMLS01000002.1"/>
</dbReference>
<sequence>MKNIELAELIPSHIAVLREIHRQGSATRVDLAESTGLSPQSLTRLTKELLNKGLIVEGERRQKQRGQPAIFLSIKPSKLISIGLVIEHDAITCTAKELGGEQLVFLKKQGNFEQAAFAIEQVNLMLNAVIAQCPDDAYGLGIGVSIPGFFDKQNEVWRLICWLDTEGWKQVNLDTFLDASATFPVYIENDGRSAAIGQAVEGVGRNVGSFFQLLMTKGIGGGFVKQGKLLRGSNGNAGEFGFFSTNSDPETIQYYQPTTECLDHYLQEKWGKPLATADLNKALHEQEPHLQHWLNRAVSHIEPGLNAIIALLDPQAIILAGRLPLVIRQELSKRVRLSGVTYGQYRAPLPQIIVAPEQDSLILGASTLPVARYFYAE</sequence>
<dbReference type="InterPro" id="IPR043129">
    <property type="entry name" value="ATPase_NBD"/>
</dbReference>
<dbReference type="GO" id="GO:0019262">
    <property type="term" value="P:N-acetylneuraminate catabolic process"/>
    <property type="evidence" value="ECO:0007669"/>
    <property type="project" value="TreeGrafter"/>
</dbReference>
<evidence type="ECO:0000313" key="2">
    <source>
        <dbReference type="EMBL" id="GGO67304.1"/>
    </source>
</evidence>
<dbReference type="PANTHER" id="PTHR18964">
    <property type="entry name" value="ROK (REPRESSOR, ORF, KINASE) FAMILY"/>
    <property type="match status" value="1"/>
</dbReference>
<dbReference type="InterPro" id="IPR036390">
    <property type="entry name" value="WH_DNA-bd_sf"/>
</dbReference>
<dbReference type="Pfam" id="PF12802">
    <property type="entry name" value="MarR_2"/>
    <property type="match status" value="1"/>
</dbReference>
<dbReference type="InterPro" id="IPR000835">
    <property type="entry name" value="HTH_MarR-typ"/>
</dbReference>
<dbReference type="InterPro" id="IPR000600">
    <property type="entry name" value="ROK"/>
</dbReference>
<dbReference type="SUPFAM" id="SSF53067">
    <property type="entry name" value="Actin-like ATPase domain"/>
    <property type="match status" value="1"/>
</dbReference>
<dbReference type="PANTHER" id="PTHR18964:SF169">
    <property type="entry name" value="N-ACETYLMANNOSAMINE KINASE"/>
    <property type="match status" value="1"/>
</dbReference>
<evidence type="ECO:0000259" key="1">
    <source>
        <dbReference type="Pfam" id="PF12802"/>
    </source>
</evidence>
<dbReference type="Gene3D" id="1.10.10.10">
    <property type="entry name" value="Winged helix-like DNA-binding domain superfamily/Winged helix DNA-binding domain"/>
    <property type="match status" value="1"/>
</dbReference>
<dbReference type="Proteomes" id="UP000606935">
    <property type="component" value="Unassembled WGS sequence"/>
</dbReference>
<dbReference type="EMBL" id="BMLS01000002">
    <property type="protein sequence ID" value="GGO67304.1"/>
    <property type="molecule type" value="Genomic_DNA"/>
</dbReference>
<gene>
    <name evidence="2" type="ORF">GCM10010982_13440</name>
</gene>
<organism evidence="2 3">
    <name type="scientific">Bowmanella pacifica</name>
    <dbReference type="NCBI Taxonomy" id="502051"/>
    <lineage>
        <taxon>Bacteria</taxon>
        <taxon>Pseudomonadati</taxon>
        <taxon>Pseudomonadota</taxon>
        <taxon>Gammaproteobacteria</taxon>
        <taxon>Alteromonadales</taxon>
        <taxon>Alteromonadaceae</taxon>
        <taxon>Bowmanella</taxon>
    </lineage>
</organism>
<reference evidence="2" key="2">
    <citation type="submission" date="2020-09" db="EMBL/GenBank/DDBJ databases">
        <authorList>
            <person name="Sun Q."/>
            <person name="Zhou Y."/>
        </authorList>
    </citation>
    <scope>NUCLEOTIDE SEQUENCE</scope>
    <source>
        <strain evidence="2">CGMCC 1.7086</strain>
    </source>
</reference>
<dbReference type="InterPro" id="IPR036388">
    <property type="entry name" value="WH-like_DNA-bd_sf"/>
</dbReference>
<keyword evidence="3" id="KW-1185">Reference proteome</keyword>
<name>A0A917YUU8_9ALTE</name>
<evidence type="ECO:0000313" key="3">
    <source>
        <dbReference type="Proteomes" id="UP000606935"/>
    </source>
</evidence>
<feature type="domain" description="HTH marR-type" evidence="1">
    <location>
        <begin position="11"/>
        <end position="61"/>
    </location>
</feature>
<reference evidence="2" key="1">
    <citation type="journal article" date="2014" name="Int. J. Syst. Evol. Microbiol.">
        <title>Complete genome sequence of Corynebacterium casei LMG S-19264T (=DSM 44701T), isolated from a smear-ripened cheese.</title>
        <authorList>
            <consortium name="US DOE Joint Genome Institute (JGI-PGF)"/>
            <person name="Walter F."/>
            <person name="Albersmeier A."/>
            <person name="Kalinowski J."/>
            <person name="Ruckert C."/>
        </authorList>
    </citation>
    <scope>NUCLEOTIDE SEQUENCE</scope>
    <source>
        <strain evidence="2">CGMCC 1.7086</strain>
    </source>
</reference>
<accession>A0A917YUU8</accession>
<keyword evidence="2" id="KW-0418">Kinase</keyword>
<dbReference type="AlphaFoldDB" id="A0A917YUU8"/>
<dbReference type="Gene3D" id="3.30.420.40">
    <property type="match status" value="2"/>
</dbReference>
<dbReference type="Pfam" id="PF00480">
    <property type="entry name" value="ROK"/>
    <property type="match status" value="1"/>
</dbReference>
<dbReference type="GO" id="GO:0009384">
    <property type="term" value="F:N-acylmannosamine kinase activity"/>
    <property type="evidence" value="ECO:0007669"/>
    <property type="project" value="TreeGrafter"/>
</dbReference>
<proteinExistence type="predicted"/>
<protein>
    <submittedName>
        <fullName evidence="2">Sugar kinase</fullName>
    </submittedName>
</protein>
<dbReference type="GO" id="GO:0003700">
    <property type="term" value="F:DNA-binding transcription factor activity"/>
    <property type="evidence" value="ECO:0007669"/>
    <property type="project" value="InterPro"/>
</dbReference>